<dbReference type="InterPro" id="IPR007168">
    <property type="entry name" value="Phageshock_PspC_N"/>
</dbReference>
<name>A0A6J4HW67_9ACTN</name>
<feature type="transmembrane region" description="Helical" evidence="6">
    <location>
        <begin position="62"/>
        <end position="85"/>
    </location>
</feature>
<evidence type="ECO:0000256" key="1">
    <source>
        <dbReference type="ARBA" id="ARBA00004162"/>
    </source>
</evidence>
<evidence type="ECO:0000256" key="4">
    <source>
        <dbReference type="ARBA" id="ARBA00022989"/>
    </source>
</evidence>
<comment type="subcellular location">
    <subcellularLocation>
        <location evidence="1">Cell membrane</location>
        <topology evidence="1">Single-pass membrane protein</topology>
    </subcellularLocation>
</comment>
<keyword evidence="4 6" id="KW-1133">Transmembrane helix</keyword>
<dbReference type="PANTHER" id="PTHR33885:SF3">
    <property type="entry name" value="PHAGE SHOCK PROTEIN C"/>
    <property type="match status" value="1"/>
</dbReference>
<keyword evidence="2" id="KW-1003">Cell membrane</keyword>
<dbReference type="AlphaFoldDB" id="A0A6J4HW67"/>
<evidence type="ECO:0000256" key="5">
    <source>
        <dbReference type="ARBA" id="ARBA00023136"/>
    </source>
</evidence>
<organism evidence="8">
    <name type="scientific">uncultured Mycobacteriales bacterium</name>
    <dbReference type="NCBI Taxonomy" id="581187"/>
    <lineage>
        <taxon>Bacteria</taxon>
        <taxon>Bacillati</taxon>
        <taxon>Actinomycetota</taxon>
        <taxon>Actinomycetes</taxon>
        <taxon>Mycobacteriales</taxon>
        <taxon>environmental samples</taxon>
    </lineage>
</organism>
<sequence>MRRGSAAAQAGARQREVGKAVNDIHARFADQGLVRVRNGRLLAGVVTGLGRRFGIDPWPARLLFVLILAVIPGSQILIYPVLWILMPKEGRFPVTARTQPGGPVGPQAATA</sequence>
<dbReference type="InterPro" id="IPR052027">
    <property type="entry name" value="PspC"/>
</dbReference>
<evidence type="ECO:0000256" key="2">
    <source>
        <dbReference type="ARBA" id="ARBA00022475"/>
    </source>
</evidence>
<keyword evidence="5 6" id="KW-0472">Membrane</keyword>
<evidence type="ECO:0000313" key="8">
    <source>
        <dbReference type="EMBL" id="CAA9235435.1"/>
    </source>
</evidence>
<dbReference type="EMBL" id="CADCTP010000112">
    <property type="protein sequence ID" value="CAA9235435.1"/>
    <property type="molecule type" value="Genomic_DNA"/>
</dbReference>
<gene>
    <name evidence="8" type="ORF">AVDCRST_MAG41-1166</name>
</gene>
<dbReference type="Pfam" id="PF04024">
    <property type="entry name" value="PspC"/>
    <property type="match status" value="1"/>
</dbReference>
<reference evidence="8" key="1">
    <citation type="submission" date="2020-02" db="EMBL/GenBank/DDBJ databases">
        <authorList>
            <person name="Meier V. D."/>
        </authorList>
    </citation>
    <scope>NUCLEOTIDE SEQUENCE</scope>
    <source>
        <strain evidence="8">AVDCRST_MAG41</strain>
    </source>
</reference>
<accession>A0A6J4HW67</accession>
<keyword evidence="3 6" id="KW-0812">Transmembrane</keyword>
<protein>
    <submittedName>
        <fullName evidence="8">Phage shock protein C, PspC</fullName>
    </submittedName>
</protein>
<dbReference type="GO" id="GO:0005886">
    <property type="term" value="C:plasma membrane"/>
    <property type="evidence" value="ECO:0007669"/>
    <property type="project" value="UniProtKB-SubCell"/>
</dbReference>
<feature type="domain" description="Phage shock protein PspC N-terminal" evidence="7">
    <location>
        <begin position="32"/>
        <end position="89"/>
    </location>
</feature>
<evidence type="ECO:0000256" key="6">
    <source>
        <dbReference type="SAM" id="Phobius"/>
    </source>
</evidence>
<evidence type="ECO:0000256" key="3">
    <source>
        <dbReference type="ARBA" id="ARBA00022692"/>
    </source>
</evidence>
<dbReference type="PANTHER" id="PTHR33885">
    <property type="entry name" value="PHAGE SHOCK PROTEIN C"/>
    <property type="match status" value="1"/>
</dbReference>
<evidence type="ECO:0000259" key="7">
    <source>
        <dbReference type="Pfam" id="PF04024"/>
    </source>
</evidence>
<proteinExistence type="predicted"/>